<accession>A0A9W9LHB8</accession>
<keyword evidence="3" id="KW-1185">Reference proteome</keyword>
<feature type="compositionally biased region" description="Basic and acidic residues" evidence="1">
    <location>
        <begin position="287"/>
        <end position="297"/>
    </location>
</feature>
<evidence type="ECO:0000313" key="3">
    <source>
        <dbReference type="Proteomes" id="UP001146351"/>
    </source>
</evidence>
<feature type="compositionally biased region" description="Low complexity" evidence="1">
    <location>
        <begin position="241"/>
        <end position="251"/>
    </location>
</feature>
<dbReference type="PANTHER" id="PTHR28155">
    <property type="entry name" value="ACR243WP"/>
    <property type="match status" value="1"/>
</dbReference>
<comment type="caution">
    <text evidence="2">The sequence shown here is derived from an EMBL/GenBank/DDBJ whole genome shotgun (WGS) entry which is preliminary data.</text>
</comment>
<dbReference type="InterPro" id="IPR053263">
    <property type="entry name" value="Euk_RPA34_RNAP_subunit"/>
</dbReference>
<evidence type="ECO:0000256" key="1">
    <source>
        <dbReference type="SAM" id="MobiDB-lite"/>
    </source>
</evidence>
<dbReference type="OrthoDB" id="76224at2759"/>
<organism evidence="2 3">
    <name type="scientific">Penicillium capsulatum</name>
    <dbReference type="NCBI Taxonomy" id="69766"/>
    <lineage>
        <taxon>Eukaryota</taxon>
        <taxon>Fungi</taxon>
        <taxon>Dikarya</taxon>
        <taxon>Ascomycota</taxon>
        <taxon>Pezizomycotina</taxon>
        <taxon>Eurotiomycetes</taxon>
        <taxon>Eurotiomycetidae</taxon>
        <taxon>Eurotiales</taxon>
        <taxon>Aspergillaceae</taxon>
        <taxon>Penicillium</taxon>
    </lineage>
</organism>
<feature type="compositionally biased region" description="Low complexity" evidence="1">
    <location>
        <begin position="1"/>
        <end position="20"/>
    </location>
</feature>
<gene>
    <name evidence="2" type="ORF">N7492_008846</name>
</gene>
<name>A0A9W9LHB8_9EURO</name>
<feature type="region of interest" description="Disordered" evidence="1">
    <location>
        <begin position="1"/>
        <end position="104"/>
    </location>
</feature>
<dbReference type="EMBL" id="JAPQKO010000006">
    <property type="protein sequence ID" value="KAJ5156043.1"/>
    <property type="molecule type" value="Genomic_DNA"/>
</dbReference>
<proteinExistence type="predicted"/>
<dbReference type="AlphaFoldDB" id="A0A9W9LHB8"/>
<reference evidence="2" key="1">
    <citation type="submission" date="2022-11" db="EMBL/GenBank/DDBJ databases">
        <authorList>
            <person name="Petersen C."/>
        </authorList>
    </citation>
    <scope>NUCLEOTIDE SEQUENCE</scope>
    <source>
        <strain evidence="2">IBT 21917</strain>
    </source>
</reference>
<dbReference type="GO" id="GO:0006360">
    <property type="term" value="P:transcription by RNA polymerase I"/>
    <property type="evidence" value="ECO:0007669"/>
    <property type="project" value="InterPro"/>
</dbReference>
<sequence>MAPPSSSSDSSSSRSTSPEPVNKQKQALKGSSKAKEESEDASSSSGSESESDSESSNEMDTTEDSTESSLAKKPKVTGPQPYKAPSGFKSAKNQAPPSSNSASVLSNLRGKQVYHITAPSFLPLSKVKEISMSKIIKGKPLLSYEGVEYGIPAESFNDTGSEGKTLLVFDQKTQSYRRQTDQVPSYHIQELVGLPETINPDKSAVEALRDAVKPPRAQPKNLKMRFRPVGSLPAAPETLGSSSESEAEAPSFKQPPGTGEERKRKHHHTEGDATQAAGLPRKKSKKHSQEGEEEQGHKKSKKSHKDREEKKSKKPEKA</sequence>
<dbReference type="PANTHER" id="PTHR28155:SF1">
    <property type="entry name" value="DNA-DIRECTED RNA POLYMERASE I SUBUNIT RPA34.5-DOMAIN-CONTAINING PROTEIN"/>
    <property type="match status" value="1"/>
</dbReference>
<feature type="compositionally biased region" description="Basic and acidic residues" evidence="1">
    <location>
        <begin position="305"/>
        <end position="318"/>
    </location>
</feature>
<protein>
    <recommendedName>
        <fullName evidence="4">DNA-directed RNA polymerase I subunit RPA34.5</fullName>
    </recommendedName>
</protein>
<reference evidence="2" key="2">
    <citation type="journal article" date="2023" name="IMA Fungus">
        <title>Comparative genomic study of the Penicillium genus elucidates a diverse pangenome and 15 lateral gene transfer events.</title>
        <authorList>
            <person name="Petersen C."/>
            <person name="Sorensen T."/>
            <person name="Nielsen M.R."/>
            <person name="Sondergaard T.E."/>
            <person name="Sorensen J.L."/>
            <person name="Fitzpatrick D.A."/>
            <person name="Frisvad J.C."/>
            <person name="Nielsen K.L."/>
        </authorList>
    </citation>
    <scope>NUCLEOTIDE SEQUENCE</scope>
    <source>
        <strain evidence="2">IBT 21917</strain>
    </source>
</reference>
<feature type="region of interest" description="Disordered" evidence="1">
    <location>
        <begin position="205"/>
        <end position="318"/>
    </location>
</feature>
<dbReference type="Pfam" id="PF08208">
    <property type="entry name" value="RNA_polI_A34"/>
    <property type="match status" value="1"/>
</dbReference>
<dbReference type="InterPro" id="IPR013240">
    <property type="entry name" value="DNA-dir_RNA_pol1_su_RPA34"/>
</dbReference>
<feature type="compositionally biased region" description="Acidic residues" evidence="1">
    <location>
        <begin position="49"/>
        <end position="66"/>
    </location>
</feature>
<evidence type="ECO:0000313" key="2">
    <source>
        <dbReference type="EMBL" id="KAJ5156043.1"/>
    </source>
</evidence>
<evidence type="ECO:0008006" key="4">
    <source>
        <dbReference type="Google" id="ProtNLM"/>
    </source>
</evidence>
<dbReference type="Proteomes" id="UP001146351">
    <property type="component" value="Unassembled WGS sequence"/>
</dbReference>
<feature type="compositionally biased region" description="Polar residues" evidence="1">
    <location>
        <begin position="91"/>
        <end position="104"/>
    </location>
</feature>